<evidence type="ECO:0000313" key="2">
    <source>
        <dbReference type="EMBL" id="MDN3919239.1"/>
    </source>
</evidence>
<dbReference type="RefSeq" id="WP_290357546.1">
    <property type="nucleotide sequence ID" value="NZ_JAUHHC010000001.1"/>
</dbReference>
<comment type="caution">
    <text evidence="2">The sequence shown here is derived from an EMBL/GenBank/DDBJ whole genome shotgun (WGS) entry which is preliminary data.</text>
</comment>
<dbReference type="Proteomes" id="UP001228044">
    <property type="component" value="Unassembled WGS sequence"/>
</dbReference>
<dbReference type="PROSITE" id="PS51462">
    <property type="entry name" value="NUDIX"/>
    <property type="match status" value="1"/>
</dbReference>
<feature type="domain" description="Nudix hydrolase" evidence="1">
    <location>
        <begin position="44"/>
        <end position="185"/>
    </location>
</feature>
<evidence type="ECO:0000259" key="1">
    <source>
        <dbReference type="PROSITE" id="PS51462"/>
    </source>
</evidence>
<protein>
    <submittedName>
        <fullName evidence="2">NUDIX domain-containing protein</fullName>
    </submittedName>
</protein>
<accession>A0ABT8DLE8</accession>
<sequence>MRDEARRQLALYLARFPAEHARLAALREQLDDDAGDPMARANMRGHVTTSALVLDPTLSQVLLIHHRVIGRWLQPGGHHEAGQSLWDSALREVAEETGVSALAAHPAWGQDLPLDIDSHAIAANPAKGEGAHWHHDYAYLLIAQREPGRLRAQLDEVHAAAWWPLDEWLASGGDEPRLQGLAAKLKGLSPSSPAS</sequence>
<dbReference type="PANTHER" id="PTHR43736:SF1">
    <property type="entry name" value="DIHYDRONEOPTERIN TRIPHOSPHATE DIPHOSPHATASE"/>
    <property type="match status" value="1"/>
</dbReference>
<dbReference type="InterPro" id="IPR015797">
    <property type="entry name" value="NUDIX_hydrolase-like_dom_sf"/>
</dbReference>
<name>A0ABT8DLE8_9BURK</name>
<evidence type="ECO:0000313" key="3">
    <source>
        <dbReference type="Proteomes" id="UP001228044"/>
    </source>
</evidence>
<dbReference type="EMBL" id="JAUHHC010000001">
    <property type="protein sequence ID" value="MDN3919239.1"/>
    <property type="molecule type" value="Genomic_DNA"/>
</dbReference>
<dbReference type="Gene3D" id="3.90.79.10">
    <property type="entry name" value="Nucleoside Triphosphate Pyrophosphohydrolase"/>
    <property type="match status" value="1"/>
</dbReference>
<dbReference type="PANTHER" id="PTHR43736">
    <property type="entry name" value="ADP-RIBOSE PYROPHOSPHATASE"/>
    <property type="match status" value="1"/>
</dbReference>
<organism evidence="2 3">
    <name type="scientific">Roseateles violae</name>
    <dbReference type="NCBI Taxonomy" id="3058042"/>
    <lineage>
        <taxon>Bacteria</taxon>
        <taxon>Pseudomonadati</taxon>
        <taxon>Pseudomonadota</taxon>
        <taxon>Betaproteobacteria</taxon>
        <taxon>Burkholderiales</taxon>
        <taxon>Sphaerotilaceae</taxon>
        <taxon>Roseateles</taxon>
    </lineage>
</organism>
<keyword evidence="3" id="KW-1185">Reference proteome</keyword>
<proteinExistence type="predicted"/>
<dbReference type="SUPFAM" id="SSF55811">
    <property type="entry name" value="Nudix"/>
    <property type="match status" value="1"/>
</dbReference>
<gene>
    <name evidence="2" type="ORF">QWJ38_02985</name>
</gene>
<reference evidence="2 3" key="1">
    <citation type="submission" date="2023-06" db="EMBL/GenBank/DDBJ databases">
        <title>Pelomonas sp. PFR6 16S ribosomal RNA gene Genome sequencing and assembly.</title>
        <authorList>
            <person name="Woo H."/>
        </authorList>
    </citation>
    <scope>NUCLEOTIDE SEQUENCE [LARGE SCALE GENOMIC DNA]</scope>
    <source>
        <strain evidence="2 3">PFR6</strain>
    </source>
</reference>
<dbReference type="Pfam" id="PF00293">
    <property type="entry name" value="NUDIX"/>
    <property type="match status" value="1"/>
</dbReference>
<dbReference type="InterPro" id="IPR000086">
    <property type="entry name" value="NUDIX_hydrolase_dom"/>
</dbReference>
<dbReference type="CDD" id="cd03674">
    <property type="entry name" value="NUDIX_Hydrolase"/>
    <property type="match status" value="1"/>
</dbReference>